<keyword evidence="2" id="KW-1185">Reference proteome</keyword>
<comment type="caution">
    <text evidence="1">The sequence shown here is derived from an EMBL/GenBank/DDBJ whole genome shotgun (WGS) entry which is preliminary data.</text>
</comment>
<dbReference type="RefSeq" id="WP_221409227.1">
    <property type="nucleotide sequence ID" value="NZ_QICL01000007.1"/>
</dbReference>
<dbReference type="Proteomes" id="UP000247973">
    <property type="component" value="Unassembled WGS sequence"/>
</dbReference>
<protein>
    <submittedName>
        <fullName evidence="1">Uncharacterized protein DUF4269</fullName>
    </submittedName>
</protein>
<gene>
    <name evidence="1" type="ORF">CLV62_107139</name>
</gene>
<reference evidence="1 2" key="1">
    <citation type="submission" date="2018-03" db="EMBL/GenBank/DDBJ databases">
        <title>Genomic Encyclopedia of Archaeal and Bacterial Type Strains, Phase II (KMG-II): from individual species to whole genera.</title>
        <authorList>
            <person name="Goeker M."/>
        </authorList>
    </citation>
    <scope>NUCLEOTIDE SEQUENCE [LARGE SCALE GENOMIC DNA]</scope>
    <source>
        <strain evidence="1 2">DSM 100214</strain>
    </source>
</reference>
<proteinExistence type="predicted"/>
<evidence type="ECO:0000313" key="2">
    <source>
        <dbReference type="Proteomes" id="UP000247973"/>
    </source>
</evidence>
<dbReference type="EMBL" id="QICL01000007">
    <property type="protein sequence ID" value="PXV65542.1"/>
    <property type="molecule type" value="Genomic_DNA"/>
</dbReference>
<sequence length="184" mass="21394">MIFYDIGYLKEGNSRQQHCYKVLRETNILEILHSYNPVVVGTIPIAIDIEGSDIDVACCTENLLEFRDIVRFNFSSFKDFSDHLENVYIANFEYRGLEIEIYGEPVPTFMQNGYRHMLIEDRILRLAGAKFRDDIIALKRQGYKTEPAFGILLKLKDPYQELLNLVQLDDDELMSFVAQALQNK</sequence>
<dbReference type="Pfam" id="PF14091">
    <property type="entry name" value="DUF4269"/>
    <property type="match status" value="1"/>
</dbReference>
<dbReference type="AlphaFoldDB" id="A0A2V3PRV9"/>
<evidence type="ECO:0000313" key="1">
    <source>
        <dbReference type="EMBL" id="PXV65542.1"/>
    </source>
</evidence>
<accession>A0A2V3PRV9</accession>
<dbReference type="InterPro" id="IPR025365">
    <property type="entry name" value="DUF4269"/>
</dbReference>
<organism evidence="1 2">
    <name type="scientific">Dysgonomonas alginatilytica</name>
    <dbReference type="NCBI Taxonomy" id="1605892"/>
    <lineage>
        <taxon>Bacteria</taxon>
        <taxon>Pseudomonadati</taxon>
        <taxon>Bacteroidota</taxon>
        <taxon>Bacteroidia</taxon>
        <taxon>Bacteroidales</taxon>
        <taxon>Dysgonomonadaceae</taxon>
        <taxon>Dysgonomonas</taxon>
    </lineage>
</organism>
<name>A0A2V3PRV9_9BACT</name>